<dbReference type="OrthoDB" id="1741451at2759"/>
<reference evidence="2 3" key="1">
    <citation type="submission" date="2019-07" db="EMBL/GenBank/DDBJ databases">
        <title>De Novo Assembly of kiwifruit Actinidia rufa.</title>
        <authorList>
            <person name="Sugita-Konishi S."/>
            <person name="Sato K."/>
            <person name="Mori E."/>
            <person name="Abe Y."/>
            <person name="Kisaki G."/>
            <person name="Hamano K."/>
            <person name="Suezawa K."/>
            <person name="Otani M."/>
            <person name="Fukuda T."/>
            <person name="Manabe T."/>
            <person name="Gomi K."/>
            <person name="Tabuchi M."/>
            <person name="Akimitsu K."/>
            <person name="Kataoka I."/>
        </authorList>
    </citation>
    <scope>NUCLEOTIDE SEQUENCE [LARGE SCALE GENOMIC DNA]</scope>
    <source>
        <strain evidence="3">cv. Fuchu</strain>
    </source>
</reference>
<comment type="caution">
    <text evidence="2">The sequence shown here is derived from an EMBL/GenBank/DDBJ whole genome shotgun (WGS) entry which is preliminary data.</text>
</comment>
<dbReference type="PANTHER" id="PTHR47186">
    <property type="entry name" value="LEUCINE-RICH REPEAT-CONTAINING PROTEIN 57"/>
    <property type="match status" value="1"/>
</dbReference>
<dbReference type="Gene3D" id="3.80.10.10">
    <property type="entry name" value="Ribonuclease Inhibitor"/>
    <property type="match status" value="2"/>
</dbReference>
<protein>
    <recommendedName>
        <fullName evidence="1">R13L1/DRL21-like LRR repeat region domain-containing protein</fullName>
    </recommendedName>
</protein>
<dbReference type="InterPro" id="IPR056789">
    <property type="entry name" value="LRR_R13L1-DRL21"/>
</dbReference>
<dbReference type="EMBL" id="BJWL01000015">
    <property type="protein sequence ID" value="GFZ02659.1"/>
    <property type="molecule type" value="Genomic_DNA"/>
</dbReference>
<evidence type="ECO:0000259" key="1">
    <source>
        <dbReference type="Pfam" id="PF25019"/>
    </source>
</evidence>
<dbReference type="AlphaFoldDB" id="A0A7J0FVD5"/>
<proteinExistence type="predicted"/>
<keyword evidence="3" id="KW-1185">Reference proteome</keyword>
<name>A0A7J0FVD5_9ERIC</name>
<organism evidence="2 3">
    <name type="scientific">Actinidia rufa</name>
    <dbReference type="NCBI Taxonomy" id="165716"/>
    <lineage>
        <taxon>Eukaryota</taxon>
        <taxon>Viridiplantae</taxon>
        <taxon>Streptophyta</taxon>
        <taxon>Embryophyta</taxon>
        <taxon>Tracheophyta</taxon>
        <taxon>Spermatophyta</taxon>
        <taxon>Magnoliopsida</taxon>
        <taxon>eudicotyledons</taxon>
        <taxon>Gunneridae</taxon>
        <taxon>Pentapetalae</taxon>
        <taxon>asterids</taxon>
        <taxon>Ericales</taxon>
        <taxon>Actinidiaceae</taxon>
        <taxon>Actinidia</taxon>
    </lineage>
</organism>
<dbReference type="Pfam" id="PF25019">
    <property type="entry name" value="LRR_R13L1-DRL21"/>
    <property type="match status" value="1"/>
</dbReference>
<accession>A0A7J0FVD5</accession>
<dbReference type="SUPFAM" id="SSF52058">
    <property type="entry name" value="L domain-like"/>
    <property type="match status" value="1"/>
</dbReference>
<feature type="domain" description="R13L1/DRL21-like LRR repeat region" evidence="1">
    <location>
        <begin position="27"/>
        <end position="156"/>
    </location>
</feature>
<dbReference type="InterPro" id="IPR032675">
    <property type="entry name" value="LRR_dom_sf"/>
</dbReference>
<dbReference type="PANTHER" id="PTHR47186:SF41">
    <property type="entry name" value="OS12G0131701 PROTEIN"/>
    <property type="match status" value="1"/>
</dbReference>
<gene>
    <name evidence="2" type="ORF">Acr_15g0012670</name>
</gene>
<evidence type="ECO:0000313" key="3">
    <source>
        <dbReference type="Proteomes" id="UP000585474"/>
    </source>
</evidence>
<sequence>MPLGIGKLESLQALSNFIVNNDNGFQIRELGKLIHLGGRLCISGLQNVLDPLDVMGAFLNDKQGLEVLSMVCRKSLDDLRLRNGRVETEILDMLRPHKNLKQLYIKYYHGTRFPFWMGDPLFSNVVCIRLKNCKNCTSLPPLGQLPLLKDLHIEEMSAVKHVGYEFNGQGSTKPFPVLDNLSFVNMQEWENCLADEVPLANAMSKYLSSVTCLSIENIQKLKFMPKWITHGFKVDDLPLSKSSLFSCDRLSVYTENFGFVIAQLFGCSNLESLPNGWLQPRTNMKELVFSGCDKLASVMPNQLHNHCPLNSLQGLVVSRCPAAGGISSYFLEKGNFLTNLTSLNITNVGSPNCQIPQIQKDIKLFVILVNSNSITALPQHNPICNLM</sequence>
<dbReference type="Proteomes" id="UP000585474">
    <property type="component" value="Unassembled WGS sequence"/>
</dbReference>
<evidence type="ECO:0000313" key="2">
    <source>
        <dbReference type="EMBL" id="GFZ02659.1"/>
    </source>
</evidence>